<dbReference type="InterPro" id="IPR009078">
    <property type="entry name" value="Ferritin-like_SF"/>
</dbReference>
<comment type="similarity">
    <text evidence="1 6">Belongs to the ferritin family.</text>
</comment>
<dbReference type="PANTHER" id="PTHR11431:SF97">
    <property type="entry name" value="FERRITIN HEAVY POLYPEPTIDE-LIKE 17-RELATED"/>
    <property type="match status" value="1"/>
</dbReference>
<comment type="function">
    <text evidence="6">Stores iron in a soluble, non-toxic, readily available form. Important for iron homeostasis. Iron is taken up in the ferrous form and deposited as ferric hydroxides after oxidation.</text>
</comment>
<dbReference type="CDD" id="cd01056">
    <property type="entry name" value="Euk_Ferritin"/>
    <property type="match status" value="1"/>
</dbReference>
<gene>
    <name evidence="8" type="ORF">TREES_T100012625</name>
</gene>
<dbReference type="InterPro" id="IPR009040">
    <property type="entry name" value="Ferritin-like_diiron"/>
</dbReference>
<dbReference type="GO" id="GO:0006826">
    <property type="term" value="P:iron ion transport"/>
    <property type="evidence" value="ECO:0007669"/>
    <property type="project" value="InterPro"/>
</dbReference>
<dbReference type="GO" id="GO:0008198">
    <property type="term" value="F:ferrous iron binding"/>
    <property type="evidence" value="ECO:0007669"/>
    <property type="project" value="TreeGrafter"/>
</dbReference>
<reference evidence="9" key="1">
    <citation type="submission" date="2012-07" db="EMBL/GenBank/DDBJ databases">
        <title>Genome of the Chinese tree shrew, a rising model animal genetically related to primates.</title>
        <authorList>
            <person name="Zhang G."/>
            <person name="Fan Y."/>
            <person name="Yao Y."/>
            <person name="Huang Z."/>
        </authorList>
    </citation>
    <scope>NUCLEOTIDE SEQUENCE [LARGE SCALE GENOMIC DNA]</scope>
</reference>
<evidence type="ECO:0000256" key="4">
    <source>
        <dbReference type="ARBA" id="ARBA00023004"/>
    </source>
</evidence>
<dbReference type="Proteomes" id="UP000011518">
    <property type="component" value="Unassembled WGS sequence"/>
</dbReference>
<dbReference type="SUPFAM" id="SSF47240">
    <property type="entry name" value="Ferritin-like"/>
    <property type="match status" value="1"/>
</dbReference>
<protein>
    <recommendedName>
        <fullName evidence="6">Ferritin</fullName>
    </recommendedName>
</protein>
<keyword evidence="3 5" id="KW-0479">Metal-binding</keyword>
<dbReference type="EMBL" id="KB365406">
    <property type="protein sequence ID" value="ELV11301.1"/>
    <property type="molecule type" value="Genomic_DNA"/>
</dbReference>
<dbReference type="GO" id="GO:0005737">
    <property type="term" value="C:cytoplasm"/>
    <property type="evidence" value="ECO:0007669"/>
    <property type="project" value="TreeGrafter"/>
</dbReference>
<keyword evidence="9" id="KW-1185">Reference proteome</keyword>
<dbReference type="GO" id="GO:0008199">
    <property type="term" value="F:ferric iron binding"/>
    <property type="evidence" value="ECO:0007669"/>
    <property type="project" value="InterPro"/>
</dbReference>
<dbReference type="InterPro" id="IPR012347">
    <property type="entry name" value="Ferritin-like"/>
</dbReference>
<dbReference type="FunFam" id="1.20.1260.10:FF:000002">
    <property type="entry name" value="Ferritin, mitochondrial"/>
    <property type="match status" value="1"/>
</dbReference>
<dbReference type="PANTHER" id="PTHR11431">
    <property type="entry name" value="FERRITIN"/>
    <property type="match status" value="1"/>
</dbReference>
<evidence type="ECO:0000259" key="7">
    <source>
        <dbReference type="PROSITE" id="PS50905"/>
    </source>
</evidence>
<dbReference type="PROSITE" id="PS00204">
    <property type="entry name" value="FERRITIN_2"/>
    <property type="match status" value="1"/>
</dbReference>
<dbReference type="STRING" id="246437.L8YAB0"/>
<reference evidence="9" key="2">
    <citation type="journal article" date="2013" name="Nat. Commun.">
        <title>Genome of the Chinese tree shrew.</title>
        <authorList>
            <person name="Fan Y."/>
            <person name="Huang Z.Y."/>
            <person name="Cao C.C."/>
            <person name="Chen C.S."/>
            <person name="Chen Y.X."/>
            <person name="Fan D.D."/>
            <person name="He J."/>
            <person name="Hou H.L."/>
            <person name="Hu L."/>
            <person name="Hu X.T."/>
            <person name="Jiang X.T."/>
            <person name="Lai R."/>
            <person name="Lang Y.S."/>
            <person name="Liang B."/>
            <person name="Liao S.G."/>
            <person name="Mu D."/>
            <person name="Ma Y.Y."/>
            <person name="Niu Y.Y."/>
            <person name="Sun X.Q."/>
            <person name="Xia J.Q."/>
            <person name="Xiao J."/>
            <person name="Xiong Z.Q."/>
            <person name="Xu L."/>
            <person name="Yang L."/>
            <person name="Zhang Y."/>
            <person name="Zhao W."/>
            <person name="Zhao X.D."/>
            <person name="Zheng Y.T."/>
            <person name="Zhou J.M."/>
            <person name="Zhu Y.B."/>
            <person name="Zhang G.J."/>
            <person name="Wang J."/>
            <person name="Yao Y.G."/>
        </authorList>
    </citation>
    <scope>NUCLEOTIDE SEQUENCE [LARGE SCALE GENOMIC DNA]</scope>
</reference>
<feature type="domain" description="Ferritin-like diiron" evidence="7">
    <location>
        <begin position="1"/>
        <end position="123"/>
    </location>
</feature>
<dbReference type="Gene3D" id="1.20.1260.10">
    <property type="match status" value="1"/>
</dbReference>
<accession>L8YAB0</accession>
<feature type="binding site" evidence="5">
    <location>
        <position position="26"/>
    </location>
    <ligand>
        <name>Fe cation</name>
        <dbReference type="ChEBI" id="CHEBI:24875"/>
        <label>1</label>
    </ligand>
</feature>
<evidence type="ECO:0000256" key="2">
    <source>
        <dbReference type="ARBA" id="ARBA00022434"/>
    </source>
</evidence>
<dbReference type="InParanoid" id="L8YAB0"/>
<dbReference type="AlphaFoldDB" id="L8YAB0"/>
<proteinExistence type="inferred from homology"/>
<evidence type="ECO:0000256" key="5">
    <source>
        <dbReference type="PIRSR" id="PIRSR601519-1"/>
    </source>
</evidence>
<evidence type="ECO:0000313" key="9">
    <source>
        <dbReference type="Proteomes" id="UP000011518"/>
    </source>
</evidence>
<keyword evidence="2 6" id="KW-0409">Iron storage</keyword>
<evidence type="ECO:0000256" key="1">
    <source>
        <dbReference type="ARBA" id="ARBA00007513"/>
    </source>
</evidence>
<organism evidence="8 9">
    <name type="scientific">Tupaia chinensis</name>
    <name type="common">Chinese tree shrew</name>
    <name type="synonym">Tupaia belangeri chinensis</name>
    <dbReference type="NCBI Taxonomy" id="246437"/>
    <lineage>
        <taxon>Eukaryota</taxon>
        <taxon>Metazoa</taxon>
        <taxon>Chordata</taxon>
        <taxon>Craniata</taxon>
        <taxon>Vertebrata</taxon>
        <taxon>Euteleostomi</taxon>
        <taxon>Mammalia</taxon>
        <taxon>Eutheria</taxon>
        <taxon>Euarchontoglires</taxon>
        <taxon>Scandentia</taxon>
        <taxon>Tupaiidae</taxon>
        <taxon>Tupaia</taxon>
    </lineage>
</organism>
<dbReference type="InterPro" id="IPR001519">
    <property type="entry name" value="Ferritin"/>
</dbReference>
<evidence type="ECO:0000256" key="3">
    <source>
        <dbReference type="ARBA" id="ARBA00022723"/>
    </source>
</evidence>
<evidence type="ECO:0000313" key="8">
    <source>
        <dbReference type="EMBL" id="ELV11301.1"/>
    </source>
</evidence>
<keyword evidence="4 5" id="KW-0408">Iron</keyword>
<dbReference type="Pfam" id="PF00210">
    <property type="entry name" value="Ferritin"/>
    <property type="match status" value="1"/>
</dbReference>
<sequence length="146" mass="16784">MAFYFERDDVALKHFAQYFLRLSHKETERAQKLMGLQVQRGGRLHFRDIAQPERQDWGGGLPAMEGAFHLAKTVNQSLLELQWLASDKSDAHLCDFLEEHYLNHQVETVKELSGHMTSLRELGGPEANLAEYVFDKLTLGPSREEN</sequence>
<feature type="binding site" evidence="5">
    <location>
        <position position="105"/>
    </location>
    <ligand>
        <name>Fe cation</name>
        <dbReference type="ChEBI" id="CHEBI:24875"/>
        <label>1</label>
    </ligand>
</feature>
<dbReference type="GO" id="GO:0006879">
    <property type="term" value="P:intracellular iron ion homeostasis"/>
    <property type="evidence" value="ECO:0007669"/>
    <property type="project" value="UniProtKB-KW"/>
</dbReference>
<name>L8YAB0_TUPCH</name>
<dbReference type="InterPro" id="IPR008331">
    <property type="entry name" value="Ferritin_DPS_dom"/>
</dbReference>
<dbReference type="InterPro" id="IPR014034">
    <property type="entry name" value="Ferritin_CS"/>
</dbReference>
<evidence type="ECO:0000256" key="6">
    <source>
        <dbReference type="RuleBase" id="RU361145"/>
    </source>
</evidence>
<dbReference type="PROSITE" id="PS50905">
    <property type="entry name" value="FERRITIN_LIKE"/>
    <property type="match status" value="1"/>
</dbReference>